<dbReference type="InterPro" id="IPR016032">
    <property type="entry name" value="Sig_transdc_resp-reg_C-effctor"/>
</dbReference>
<dbReference type="GO" id="GO:0006355">
    <property type="term" value="P:regulation of DNA-templated transcription"/>
    <property type="evidence" value="ECO:0007669"/>
    <property type="project" value="InterPro"/>
</dbReference>
<evidence type="ECO:0000256" key="1">
    <source>
        <dbReference type="ARBA" id="ARBA00022553"/>
    </source>
</evidence>
<name>A0A554WMS8_9BURK</name>
<dbReference type="GO" id="GO:0000160">
    <property type="term" value="P:phosphorelay signal transduction system"/>
    <property type="evidence" value="ECO:0007669"/>
    <property type="project" value="InterPro"/>
</dbReference>
<evidence type="ECO:0000259" key="5">
    <source>
        <dbReference type="PROSITE" id="PS50110"/>
    </source>
</evidence>
<evidence type="ECO:0000259" key="4">
    <source>
        <dbReference type="PROSITE" id="PS50043"/>
    </source>
</evidence>
<dbReference type="Proteomes" id="UP000320225">
    <property type="component" value="Unassembled WGS sequence"/>
</dbReference>
<reference evidence="6 7" key="1">
    <citation type="submission" date="2019-07" db="EMBL/GenBank/DDBJ databases">
        <title>Tepidimonas sediminis YIM 72259 draft genome.</title>
        <authorList>
            <person name="Da Costa M.S."/>
            <person name="Froufe H.J.C."/>
            <person name="Egas C."/>
            <person name="Albuquerque L."/>
        </authorList>
    </citation>
    <scope>NUCLEOTIDE SEQUENCE [LARGE SCALE GENOMIC DNA]</scope>
    <source>
        <strain evidence="6 7">YIM 72259</strain>
    </source>
</reference>
<dbReference type="RefSeq" id="WP_143895808.1">
    <property type="nucleotide sequence ID" value="NZ_VJND01000010.1"/>
</dbReference>
<dbReference type="CDD" id="cd06170">
    <property type="entry name" value="LuxR_C_like"/>
    <property type="match status" value="1"/>
</dbReference>
<accession>A0A554WMS8</accession>
<dbReference type="PANTHER" id="PTHR43214">
    <property type="entry name" value="TWO-COMPONENT RESPONSE REGULATOR"/>
    <property type="match status" value="1"/>
</dbReference>
<proteinExistence type="predicted"/>
<dbReference type="InterPro" id="IPR000792">
    <property type="entry name" value="Tscrpt_reg_LuxR_C"/>
</dbReference>
<dbReference type="InterPro" id="IPR039420">
    <property type="entry name" value="WalR-like"/>
</dbReference>
<gene>
    <name evidence="6" type="primary">liaR</name>
    <name evidence="6" type="ORF">Tsedi_01735</name>
</gene>
<feature type="modified residue" description="4-aspartylphosphate" evidence="3">
    <location>
        <position position="67"/>
    </location>
</feature>
<dbReference type="PANTHER" id="PTHR43214:SF38">
    <property type="entry name" value="NITRATE_NITRITE RESPONSE REGULATOR PROTEIN NARL"/>
    <property type="match status" value="1"/>
</dbReference>
<keyword evidence="7" id="KW-1185">Reference proteome</keyword>
<dbReference type="EMBL" id="VJND01000010">
    <property type="protein sequence ID" value="TSE24875.1"/>
    <property type="molecule type" value="Genomic_DNA"/>
</dbReference>
<dbReference type="SMART" id="SM00421">
    <property type="entry name" value="HTH_LUXR"/>
    <property type="match status" value="1"/>
</dbReference>
<dbReference type="Pfam" id="PF00196">
    <property type="entry name" value="GerE"/>
    <property type="match status" value="1"/>
</dbReference>
<keyword evidence="2" id="KW-0238">DNA-binding</keyword>
<dbReference type="PROSITE" id="PS50110">
    <property type="entry name" value="RESPONSE_REGULATORY"/>
    <property type="match status" value="1"/>
</dbReference>
<dbReference type="InterPro" id="IPR011006">
    <property type="entry name" value="CheY-like_superfamily"/>
</dbReference>
<sequence>MSQTTAREAIRVALLTDQPIVELGVRQLLESGTGQPGFTYVGAARDAAQGVELVERCRAEVTLVDLDGDLDVHAVEILLGEVRHVCRVVALSASRDADLLDAVVLAGAMGVVDKREAPDVLRKAITKVHAGEFWLGRSATVRILMSVVRRQQGLSPEQERIAQLTRKERLAVAEIARDPAASGREIAARLHISEHTLRNHLSSIYAKLGVANRTALYDFALRHGLGRRAAGGNLPR</sequence>
<feature type="domain" description="Response regulatory" evidence="5">
    <location>
        <begin position="11"/>
        <end position="129"/>
    </location>
</feature>
<dbReference type="AlphaFoldDB" id="A0A554WMS8"/>
<dbReference type="InterPro" id="IPR058245">
    <property type="entry name" value="NreC/VraR/RcsB-like_REC"/>
</dbReference>
<feature type="domain" description="HTH luxR-type" evidence="4">
    <location>
        <begin position="157"/>
        <end position="224"/>
    </location>
</feature>
<dbReference type="InterPro" id="IPR001789">
    <property type="entry name" value="Sig_transdc_resp-reg_receiver"/>
</dbReference>
<dbReference type="OrthoDB" id="561214at2"/>
<dbReference type="PROSITE" id="PS50043">
    <property type="entry name" value="HTH_LUXR_2"/>
    <property type="match status" value="1"/>
</dbReference>
<organism evidence="6 7">
    <name type="scientific">Tepidimonas sediminis</name>
    <dbReference type="NCBI Taxonomy" id="2588941"/>
    <lineage>
        <taxon>Bacteria</taxon>
        <taxon>Pseudomonadati</taxon>
        <taxon>Pseudomonadota</taxon>
        <taxon>Betaproteobacteria</taxon>
        <taxon>Burkholderiales</taxon>
        <taxon>Tepidimonas</taxon>
    </lineage>
</organism>
<dbReference type="GO" id="GO:0003677">
    <property type="term" value="F:DNA binding"/>
    <property type="evidence" value="ECO:0007669"/>
    <property type="project" value="UniProtKB-KW"/>
</dbReference>
<dbReference type="CDD" id="cd17535">
    <property type="entry name" value="REC_NarL-like"/>
    <property type="match status" value="1"/>
</dbReference>
<evidence type="ECO:0000313" key="6">
    <source>
        <dbReference type="EMBL" id="TSE24875.1"/>
    </source>
</evidence>
<dbReference type="Gene3D" id="3.40.50.2300">
    <property type="match status" value="1"/>
</dbReference>
<keyword evidence="1 3" id="KW-0597">Phosphoprotein</keyword>
<evidence type="ECO:0000313" key="7">
    <source>
        <dbReference type="Proteomes" id="UP000320225"/>
    </source>
</evidence>
<evidence type="ECO:0000256" key="2">
    <source>
        <dbReference type="ARBA" id="ARBA00023125"/>
    </source>
</evidence>
<dbReference type="SUPFAM" id="SSF46894">
    <property type="entry name" value="C-terminal effector domain of the bipartite response regulators"/>
    <property type="match status" value="1"/>
</dbReference>
<dbReference type="SUPFAM" id="SSF52172">
    <property type="entry name" value="CheY-like"/>
    <property type="match status" value="1"/>
</dbReference>
<protein>
    <submittedName>
        <fullName evidence="6">Transcriptional regulatory protein LiaR</fullName>
    </submittedName>
</protein>
<evidence type="ECO:0000256" key="3">
    <source>
        <dbReference type="PROSITE-ProRule" id="PRU00169"/>
    </source>
</evidence>
<comment type="caution">
    <text evidence="6">The sequence shown here is derived from an EMBL/GenBank/DDBJ whole genome shotgun (WGS) entry which is preliminary data.</text>
</comment>